<keyword evidence="17" id="KW-1185">Reference proteome</keyword>
<accession>A0A399F6P6</accession>
<evidence type="ECO:0000313" key="17">
    <source>
        <dbReference type="Proteomes" id="UP000266178"/>
    </source>
</evidence>
<dbReference type="GO" id="GO:0042773">
    <property type="term" value="P:ATP synthesis coupled electron transport"/>
    <property type="evidence" value="ECO:0007669"/>
    <property type="project" value="InterPro"/>
</dbReference>
<dbReference type="Pfam" id="PF10588">
    <property type="entry name" value="NADH-G_4Fe-4S_3"/>
    <property type="match status" value="1"/>
</dbReference>
<sequence>MAKVTVNDRTIEVPNGTSAMDAIFHAGYDVPLFCAERYLSPVGACRMCLVKTGAPRKGPDGSFILDENGQPKIFWAPKLAASCVTAVTDGMAIDTLSDEVKHAQSGMVELTLFNHPLDCPTCDKGGACELQDRSYEYGLVEKFYQPGELELPLYTRYEMTRRHVDKHHTLSEFITLDRERCIHCKRCIRYFEEVPGDKVLDFIERGVHTFINTEEIEGHQTTLPSNFSGNITDICPVGALLDRTARFRGRNWEYDSVATTSMDDASGSGIIADTRSGFLERIRAQERREVNEAWISDAARFGHDWVNEGRVTRPLVRRDGRLVEVTWEEAQAAIKAGLAGVPQTRIGIYLPGGATLEEGLAAVELAQTLGTPHRDFQGRTETPATAFLAASFDELLDAQFVLVLGDPSEETPIVHLRLSELTRGLKPASKLSHGTPIADLNIKENVPRDRSKLALFSPYPAQLAKWAGASGTHRPGQEAALLAALLGQGEAPAGLEEALEWARKRLAESQKSVLILGANVLNAPEAATKAKQLAEKTGAKVLCLTPAANARGLEALGLYPAKGGAAWTEAGPQAVYYGYAPTEEQLKSAQFRILHLTHRNALTDRYADVILPNQTPYEKRGQTVNLEGRVLPLEPVSIDNGEADGAVAALAVLAEAIGVKPPVRLVRQATKLLAEKWKLPALMGRWNIKPASFQPSVSSPQPSTPVYLRPTMWRREQLTGAVAKVVRVALEASPEVARAHGLIDGATVELETPAGREKVTVKLVQGLPSGAMYLPALGPWVGRSLEARILVGGEA</sequence>
<dbReference type="InterPro" id="IPR006963">
    <property type="entry name" value="Mopterin_OxRdtase_4Fe-4S_dom"/>
</dbReference>
<dbReference type="CDD" id="cd00207">
    <property type="entry name" value="fer2"/>
    <property type="match status" value="1"/>
</dbReference>
<keyword evidence="16" id="KW-0560">Oxidoreductase</keyword>
<dbReference type="SMART" id="SM00929">
    <property type="entry name" value="NADH-G_4Fe-4S_3"/>
    <property type="match status" value="1"/>
</dbReference>
<evidence type="ECO:0000256" key="8">
    <source>
        <dbReference type="ARBA" id="ARBA00023004"/>
    </source>
</evidence>
<dbReference type="Gene3D" id="3.30.200.210">
    <property type="match status" value="1"/>
</dbReference>
<dbReference type="OrthoDB" id="9805142at2"/>
<dbReference type="EMBL" id="QWLB01000048">
    <property type="protein sequence ID" value="RIH91306.1"/>
    <property type="molecule type" value="Genomic_DNA"/>
</dbReference>
<feature type="domain" description="4Fe-4S Mo/W bis-MGD-type" evidence="14">
    <location>
        <begin position="253"/>
        <end position="310"/>
    </location>
</feature>
<evidence type="ECO:0000256" key="7">
    <source>
        <dbReference type="ARBA" id="ARBA00022967"/>
    </source>
</evidence>
<dbReference type="Gene3D" id="3.10.20.740">
    <property type="match status" value="1"/>
</dbReference>
<evidence type="ECO:0000256" key="9">
    <source>
        <dbReference type="ARBA" id="ARBA00023014"/>
    </source>
</evidence>
<dbReference type="SUPFAM" id="SSF53706">
    <property type="entry name" value="Formate dehydrogenase/DMSO reductase, domains 1-3"/>
    <property type="match status" value="1"/>
</dbReference>
<dbReference type="InterPro" id="IPR019574">
    <property type="entry name" value="NADH_UbQ_OxRdtase_Gsu_4Fe4S-bd"/>
</dbReference>
<proteinExistence type="inferred from homology"/>
<comment type="similarity">
    <text evidence="3">Belongs to the complex I 75 kDa subunit family.</text>
</comment>
<keyword evidence="8" id="KW-0408">Iron</keyword>
<evidence type="ECO:0000313" key="16">
    <source>
        <dbReference type="EMBL" id="RIH91306.1"/>
    </source>
</evidence>
<keyword evidence="9" id="KW-0411">Iron-sulfur</keyword>
<dbReference type="InterPro" id="IPR001041">
    <property type="entry name" value="2Fe-2S_ferredoxin-type"/>
</dbReference>
<dbReference type="AlphaFoldDB" id="A0A399F6P6"/>
<dbReference type="GO" id="GO:0046872">
    <property type="term" value="F:metal ion binding"/>
    <property type="evidence" value="ECO:0007669"/>
    <property type="project" value="UniProtKB-KW"/>
</dbReference>
<feature type="domain" description="2Fe-2S ferredoxin-type" evidence="13">
    <location>
        <begin position="2"/>
        <end position="99"/>
    </location>
</feature>
<dbReference type="PROSITE" id="PS51669">
    <property type="entry name" value="4FE4S_MOW_BIS_MGD"/>
    <property type="match status" value="1"/>
</dbReference>
<dbReference type="SUPFAM" id="SSF50692">
    <property type="entry name" value="ADC-like"/>
    <property type="match status" value="1"/>
</dbReference>
<dbReference type="GO" id="GO:0051539">
    <property type="term" value="F:4 iron, 4 sulfur cluster binding"/>
    <property type="evidence" value="ECO:0007669"/>
    <property type="project" value="UniProtKB-KW"/>
</dbReference>
<organism evidence="16 17">
    <name type="scientific">Meiothermus granaticius NBRC 107808</name>
    <dbReference type="NCBI Taxonomy" id="1227551"/>
    <lineage>
        <taxon>Bacteria</taxon>
        <taxon>Thermotogati</taxon>
        <taxon>Deinococcota</taxon>
        <taxon>Deinococci</taxon>
        <taxon>Thermales</taxon>
        <taxon>Thermaceae</taxon>
        <taxon>Meiothermus</taxon>
    </lineage>
</organism>
<evidence type="ECO:0000256" key="4">
    <source>
        <dbReference type="ARBA" id="ARBA00022485"/>
    </source>
</evidence>
<dbReference type="Pfam" id="PF22151">
    <property type="entry name" value="Fer4_NDSU1"/>
    <property type="match status" value="1"/>
</dbReference>
<comment type="cofactor">
    <cofactor evidence="12">
        <name>[2Fe-2S] cluster</name>
        <dbReference type="ChEBI" id="CHEBI:190135"/>
    </cofactor>
</comment>
<dbReference type="InterPro" id="IPR000283">
    <property type="entry name" value="NADH_UbQ_OxRdtase_75kDa_su_CS"/>
</dbReference>
<dbReference type="GO" id="GO:0016491">
    <property type="term" value="F:oxidoreductase activity"/>
    <property type="evidence" value="ECO:0007669"/>
    <property type="project" value="UniProtKB-KW"/>
</dbReference>
<keyword evidence="10" id="KW-0520">NAD</keyword>
<evidence type="ECO:0000256" key="12">
    <source>
        <dbReference type="ARBA" id="ARBA00034078"/>
    </source>
</evidence>
<reference evidence="16 17" key="1">
    <citation type="submission" date="2018-08" db="EMBL/GenBank/DDBJ databases">
        <title>Meiothermus granaticius genome AF-68 sequencing project.</title>
        <authorList>
            <person name="Da Costa M.S."/>
            <person name="Albuquerque L."/>
            <person name="Raposo P."/>
            <person name="Froufe H.J.C."/>
            <person name="Barroso C.S."/>
            <person name="Egas C."/>
        </authorList>
    </citation>
    <scope>NUCLEOTIDE SEQUENCE [LARGE SCALE GENOMIC DNA]</scope>
    <source>
        <strain evidence="16 17">AF-68</strain>
    </source>
</reference>
<dbReference type="InterPro" id="IPR009010">
    <property type="entry name" value="Asp_de-COase-like_dom_sf"/>
</dbReference>
<dbReference type="InterPro" id="IPR006656">
    <property type="entry name" value="Mopterin_OxRdtase"/>
</dbReference>
<gene>
    <name evidence="16" type="primary">nqo3</name>
    <name evidence="16" type="ORF">Mgrana_02799</name>
</gene>
<evidence type="ECO:0000259" key="14">
    <source>
        <dbReference type="PROSITE" id="PS51669"/>
    </source>
</evidence>
<evidence type="ECO:0000256" key="1">
    <source>
        <dbReference type="ARBA" id="ARBA00001966"/>
    </source>
</evidence>
<feature type="domain" description="4Fe-4S His(Cys)3-ligated-type" evidence="15">
    <location>
        <begin position="99"/>
        <end position="138"/>
    </location>
</feature>
<dbReference type="Pfam" id="PF00384">
    <property type="entry name" value="Molybdopterin"/>
    <property type="match status" value="2"/>
</dbReference>
<keyword evidence="7" id="KW-1278">Translocase</keyword>
<dbReference type="Gene3D" id="3.40.50.740">
    <property type="match status" value="1"/>
</dbReference>
<comment type="cofactor">
    <cofactor evidence="1">
        <name>[4Fe-4S] cluster</name>
        <dbReference type="ChEBI" id="CHEBI:49883"/>
    </cofactor>
</comment>
<dbReference type="InterPro" id="IPR054351">
    <property type="entry name" value="NADH_UbQ_OxRdtase_ferredoxin"/>
</dbReference>
<evidence type="ECO:0000256" key="2">
    <source>
        <dbReference type="ARBA" id="ARBA00004370"/>
    </source>
</evidence>
<keyword evidence="4" id="KW-0004">4Fe-4S</keyword>
<dbReference type="InterPro" id="IPR050123">
    <property type="entry name" value="Prok_molybdopt-oxidoreductase"/>
</dbReference>
<evidence type="ECO:0000256" key="10">
    <source>
        <dbReference type="ARBA" id="ARBA00023027"/>
    </source>
</evidence>
<evidence type="ECO:0000256" key="6">
    <source>
        <dbReference type="ARBA" id="ARBA00022723"/>
    </source>
</evidence>
<dbReference type="PROSITE" id="PS51085">
    <property type="entry name" value="2FE2S_FER_2"/>
    <property type="match status" value="1"/>
</dbReference>
<evidence type="ECO:0000256" key="5">
    <source>
        <dbReference type="ARBA" id="ARBA00022714"/>
    </source>
</evidence>
<dbReference type="InterPro" id="IPR036010">
    <property type="entry name" value="2Fe-2S_ferredoxin-like_sf"/>
</dbReference>
<dbReference type="SUPFAM" id="SSF54862">
    <property type="entry name" value="4Fe-4S ferredoxins"/>
    <property type="match status" value="1"/>
</dbReference>
<evidence type="ECO:0000259" key="13">
    <source>
        <dbReference type="PROSITE" id="PS51085"/>
    </source>
</evidence>
<keyword evidence="5" id="KW-0001">2Fe-2S</keyword>
<dbReference type="SUPFAM" id="SSF54292">
    <property type="entry name" value="2Fe-2S ferredoxin-like"/>
    <property type="match status" value="1"/>
</dbReference>
<dbReference type="PROSITE" id="PS51839">
    <property type="entry name" value="4FE4S_HC3"/>
    <property type="match status" value="1"/>
</dbReference>
<dbReference type="PANTHER" id="PTHR43105">
    <property type="entry name" value="RESPIRATORY NITRATE REDUCTASE"/>
    <property type="match status" value="1"/>
</dbReference>
<dbReference type="PROSITE" id="PS00642">
    <property type="entry name" value="COMPLEX1_75K_2"/>
    <property type="match status" value="1"/>
</dbReference>
<protein>
    <submittedName>
        <fullName evidence="16">NADH-quinone oxidoreductase subunit 3</fullName>
        <ecNumber evidence="16">1.6.5.11</ecNumber>
    </submittedName>
</protein>
<dbReference type="PROSITE" id="PS00643">
    <property type="entry name" value="COMPLEX1_75K_3"/>
    <property type="match status" value="1"/>
</dbReference>
<dbReference type="Proteomes" id="UP000266178">
    <property type="component" value="Unassembled WGS sequence"/>
</dbReference>
<dbReference type="Pfam" id="PF13510">
    <property type="entry name" value="Fer2_4"/>
    <property type="match status" value="1"/>
</dbReference>
<dbReference type="FunFam" id="3.10.20.740:FF:000004">
    <property type="entry name" value="NADH-quinone oxidoreductase"/>
    <property type="match status" value="1"/>
</dbReference>
<evidence type="ECO:0000256" key="3">
    <source>
        <dbReference type="ARBA" id="ARBA00005404"/>
    </source>
</evidence>
<comment type="caution">
    <text evidence="16">The sequence shown here is derived from an EMBL/GenBank/DDBJ whole genome shotgun (WGS) entry which is preliminary data.</text>
</comment>
<evidence type="ECO:0000256" key="11">
    <source>
        <dbReference type="ARBA" id="ARBA00023136"/>
    </source>
</evidence>
<keyword evidence="11" id="KW-0472">Membrane</keyword>
<dbReference type="GO" id="GO:0051537">
    <property type="term" value="F:2 iron, 2 sulfur cluster binding"/>
    <property type="evidence" value="ECO:0007669"/>
    <property type="project" value="UniProtKB-KW"/>
</dbReference>
<keyword evidence="6" id="KW-0479">Metal-binding</keyword>
<dbReference type="GO" id="GO:0016020">
    <property type="term" value="C:membrane"/>
    <property type="evidence" value="ECO:0007669"/>
    <property type="project" value="UniProtKB-SubCell"/>
</dbReference>
<dbReference type="RefSeq" id="WP_119358245.1">
    <property type="nucleotide sequence ID" value="NZ_BJXM01000003.1"/>
</dbReference>
<dbReference type="EC" id="1.6.5.11" evidence="16"/>
<dbReference type="GO" id="GO:0008137">
    <property type="term" value="F:NADH dehydrogenase (ubiquinone) activity"/>
    <property type="evidence" value="ECO:0007669"/>
    <property type="project" value="InterPro"/>
</dbReference>
<dbReference type="Gene3D" id="3.30.70.20">
    <property type="match status" value="1"/>
</dbReference>
<dbReference type="PANTHER" id="PTHR43105:SF13">
    <property type="entry name" value="NADH-UBIQUINONE OXIDOREDUCTASE 75 KDA SUBUNIT, MITOCHONDRIAL"/>
    <property type="match status" value="1"/>
</dbReference>
<evidence type="ECO:0000259" key="15">
    <source>
        <dbReference type="PROSITE" id="PS51839"/>
    </source>
</evidence>
<name>A0A399F6P6_9DEIN</name>
<comment type="subcellular location">
    <subcellularLocation>
        <location evidence="2">Membrane</location>
    </subcellularLocation>
</comment>
<dbReference type="Pfam" id="PF22117">
    <property type="entry name" value="Fer4_Nqo3"/>
    <property type="match status" value="1"/>
</dbReference>